<evidence type="ECO:0000313" key="2">
    <source>
        <dbReference type="EMBL" id="MBE9663088.1"/>
    </source>
</evidence>
<gene>
    <name evidence="2" type="ORF">IRJ16_14460</name>
</gene>
<comment type="caution">
    <text evidence="2">The sequence shown here is derived from an EMBL/GenBank/DDBJ whole genome shotgun (WGS) entry which is preliminary data.</text>
</comment>
<feature type="domain" description="Protein NO VEIN C-terminal" evidence="1">
    <location>
        <begin position="160"/>
        <end position="251"/>
    </location>
</feature>
<reference evidence="2" key="1">
    <citation type="submission" date="2020-10" db="EMBL/GenBank/DDBJ databases">
        <title>Mucilaginibacter mali sp. nov., isolated from rhizosphere soil of apple orchard.</title>
        <authorList>
            <person name="Lee J.-S."/>
            <person name="Kim H.S."/>
            <person name="Kim J.-S."/>
        </authorList>
    </citation>
    <scope>NUCLEOTIDE SEQUENCE</scope>
    <source>
        <strain evidence="2">KCTC 22746</strain>
    </source>
</reference>
<evidence type="ECO:0000313" key="3">
    <source>
        <dbReference type="Proteomes" id="UP000622475"/>
    </source>
</evidence>
<sequence>MAYDDWTDEEVELTVADYFTMLKFDLSGIKYNKTVHRKALLPLLRGRSEGAIEFKHQNISAVLVDLGLPFIRGYKPLFNIQKTKLNVIVSKHVDRDHSLVPLFLDFSERVPAIPAVDFANWVAPAPLAQERPKRQNDFWQPRQINYLEREQANTRLGVRGEELVVAYERYRLSQAGKVGLADQVEWVSRDKGDGLGFDILSREVSGQDRLIEVKTTKLAKETPFFFSAREFDCSIIHESRYHLYRIYDIGRITGLFMLQGRYDKFCRMEPVSYVGRV</sequence>
<dbReference type="InterPro" id="IPR024975">
    <property type="entry name" value="NOV_C"/>
</dbReference>
<keyword evidence="3" id="KW-1185">Reference proteome</keyword>
<accession>A0A929KZ21</accession>
<dbReference type="Proteomes" id="UP000622475">
    <property type="component" value="Unassembled WGS sequence"/>
</dbReference>
<name>A0A929KZ21_9SPHI</name>
<dbReference type="EMBL" id="JADFFL010000005">
    <property type="protein sequence ID" value="MBE9663088.1"/>
    <property type="molecule type" value="Genomic_DNA"/>
</dbReference>
<dbReference type="Pfam" id="PF13020">
    <property type="entry name" value="NOV_C"/>
    <property type="match status" value="1"/>
</dbReference>
<protein>
    <submittedName>
        <fullName evidence="2">DUF3883 domain-containing protein</fullName>
    </submittedName>
</protein>
<evidence type="ECO:0000259" key="1">
    <source>
        <dbReference type="Pfam" id="PF13020"/>
    </source>
</evidence>
<dbReference type="RefSeq" id="WP_194112315.1">
    <property type="nucleotide sequence ID" value="NZ_JADFFL010000005.1"/>
</dbReference>
<dbReference type="AlphaFoldDB" id="A0A929KZ21"/>
<organism evidence="2 3">
    <name type="scientific">Mucilaginibacter myungsuensis</name>
    <dbReference type="NCBI Taxonomy" id="649104"/>
    <lineage>
        <taxon>Bacteria</taxon>
        <taxon>Pseudomonadati</taxon>
        <taxon>Bacteroidota</taxon>
        <taxon>Sphingobacteriia</taxon>
        <taxon>Sphingobacteriales</taxon>
        <taxon>Sphingobacteriaceae</taxon>
        <taxon>Mucilaginibacter</taxon>
    </lineage>
</organism>
<proteinExistence type="predicted"/>